<name>A0ABY5ZYI5_9BURK</name>
<organism evidence="1 2">
    <name type="scientific">Comamonas squillarum</name>
    <dbReference type="NCBI Taxonomy" id="2977320"/>
    <lineage>
        <taxon>Bacteria</taxon>
        <taxon>Pseudomonadati</taxon>
        <taxon>Pseudomonadota</taxon>
        <taxon>Betaproteobacteria</taxon>
        <taxon>Burkholderiales</taxon>
        <taxon>Comamonadaceae</taxon>
        <taxon>Comamonas</taxon>
    </lineage>
</organism>
<dbReference type="Proteomes" id="UP001058290">
    <property type="component" value="Chromosome"/>
</dbReference>
<gene>
    <name evidence="1" type="ORF">N4T19_02730</name>
</gene>
<protein>
    <submittedName>
        <fullName evidence="1">Uncharacterized protein</fullName>
    </submittedName>
</protein>
<keyword evidence="2" id="KW-1185">Reference proteome</keyword>
<sequence length="92" mass="9815">MLCDASGHAHGTVRLIFEPRAPLHCHQGQILRVLLPGGCGPEIVVTSHPSDTGVMHGRLLPAQGEPLPAQFGPDAAFGLMFQVCLRHKSRSS</sequence>
<reference evidence="1" key="1">
    <citation type="submission" date="2022-09" db="EMBL/GenBank/DDBJ databases">
        <title>Bacterial diversity in gut of crayfish and pufferfish.</title>
        <authorList>
            <person name="Huang Y."/>
        </authorList>
    </citation>
    <scope>NUCLEOTIDE SEQUENCE</scope>
    <source>
        <strain evidence="1">PR12</strain>
    </source>
</reference>
<dbReference type="RefSeq" id="WP_260719397.1">
    <property type="nucleotide sequence ID" value="NZ_CP104377.1"/>
</dbReference>
<proteinExistence type="predicted"/>
<evidence type="ECO:0000313" key="1">
    <source>
        <dbReference type="EMBL" id="UXC19058.1"/>
    </source>
</evidence>
<evidence type="ECO:0000313" key="2">
    <source>
        <dbReference type="Proteomes" id="UP001058290"/>
    </source>
</evidence>
<dbReference type="EMBL" id="CP104377">
    <property type="protein sequence ID" value="UXC19058.1"/>
    <property type="molecule type" value="Genomic_DNA"/>
</dbReference>
<accession>A0ABY5ZYI5</accession>